<dbReference type="PANTHER" id="PTHR38471:SF2">
    <property type="entry name" value="FOUR HELIX BUNDLE PROTEIN"/>
    <property type="match status" value="1"/>
</dbReference>
<dbReference type="AlphaFoldDB" id="A0A1V9EHS9"/>
<evidence type="ECO:0000313" key="2">
    <source>
        <dbReference type="Proteomes" id="UP000192276"/>
    </source>
</evidence>
<organism evidence="1 2">
    <name type="scientific">Niastella populi</name>
    <dbReference type="NCBI Taxonomy" id="550983"/>
    <lineage>
        <taxon>Bacteria</taxon>
        <taxon>Pseudomonadati</taxon>
        <taxon>Bacteroidota</taxon>
        <taxon>Chitinophagia</taxon>
        <taxon>Chitinophagales</taxon>
        <taxon>Chitinophagaceae</taxon>
        <taxon>Niastella</taxon>
    </lineage>
</organism>
<protein>
    <submittedName>
        <fullName evidence="1">Four helix bundle protein</fullName>
    </submittedName>
</protein>
<dbReference type="CDD" id="cd16377">
    <property type="entry name" value="23S_rRNA_IVP_like"/>
    <property type="match status" value="1"/>
</dbReference>
<sequence length="126" mass="14725">MSQTGYQSFEELIVWKKARELKNELFQLGKAFPPEEKYRLTDQLIRSSRSINAQIAEGHGKRTNKDKIKYCTQARGSISETINHLIDAFDCGYISTEQLKRYRIRFDELEKILSGYIKYLRSLPGD</sequence>
<dbReference type="RefSeq" id="WP_081171372.1">
    <property type="nucleotide sequence ID" value="NZ_LWBP01000254.1"/>
</dbReference>
<dbReference type="PANTHER" id="PTHR38471">
    <property type="entry name" value="FOUR HELIX BUNDLE PROTEIN"/>
    <property type="match status" value="1"/>
</dbReference>
<name>A0A1V9EHS9_9BACT</name>
<reference evidence="2" key="1">
    <citation type="submission" date="2016-04" db="EMBL/GenBank/DDBJ databases">
        <authorList>
            <person name="Chen L."/>
            <person name="Zhuang W."/>
            <person name="Wang G."/>
        </authorList>
    </citation>
    <scope>NUCLEOTIDE SEQUENCE [LARGE SCALE GENOMIC DNA]</scope>
    <source>
        <strain evidence="2">208</strain>
    </source>
</reference>
<dbReference type="Pfam" id="PF05635">
    <property type="entry name" value="23S_rRNA_IVP"/>
    <property type="match status" value="1"/>
</dbReference>
<dbReference type="SUPFAM" id="SSF158446">
    <property type="entry name" value="IVS-encoded protein-like"/>
    <property type="match status" value="1"/>
</dbReference>
<proteinExistence type="predicted"/>
<keyword evidence="2" id="KW-1185">Reference proteome</keyword>
<dbReference type="STRING" id="550983.A4R26_09340"/>
<dbReference type="OrthoDB" id="9811959at2"/>
<dbReference type="InterPro" id="IPR036583">
    <property type="entry name" value="23S_rRNA_IVS_sf"/>
</dbReference>
<dbReference type="InterPro" id="IPR012657">
    <property type="entry name" value="23S_rRNA-intervening_sequence"/>
</dbReference>
<dbReference type="NCBIfam" id="TIGR02436">
    <property type="entry name" value="four helix bundle protein"/>
    <property type="match status" value="1"/>
</dbReference>
<dbReference type="EMBL" id="LWBP01000254">
    <property type="protein sequence ID" value="OQP45689.1"/>
    <property type="molecule type" value="Genomic_DNA"/>
</dbReference>
<accession>A0A1V9EHS9</accession>
<dbReference type="Gene3D" id="1.20.1440.60">
    <property type="entry name" value="23S rRNA-intervening sequence"/>
    <property type="match status" value="1"/>
</dbReference>
<evidence type="ECO:0000313" key="1">
    <source>
        <dbReference type="EMBL" id="OQP45689.1"/>
    </source>
</evidence>
<dbReference type="Proteomes" id="UP000192276">
    <property type="component" value="Unassembled WGS sequence"/>
</dbReference>
<comment type="caution">
    <text evidence="1">The sequence shown here is derived from an EMBL/GenBank/DDBJ whole genome shotgun (WGS) entry which is preliminary data.</text>
</comment>
<gene>
    <name evidence="1" type="ORF">A4R26_09340</name>
</gene>